<gene>
    <name evidence="2" type="ORF">AB7P39_02590</name>
</gene>
<comment type="caution">
    <text evidence="2">The sequence shown here is derived from an EMBL/GenBank/DDBJ whole genome shotgun (WGS) entry which is preliminary data.</text>
</comment>
<name>A0ABV5EP57_9MICO</name>
<organism evidence="2 3">
    <name type="scientific">Microbacterium plantarum</name>
    <dbReference type="NCBI Taxonomy" id="1816425"/>
    <lineage>
        <taxon>Bacteria</taxon>
        <taxon>Bacillati</taxon>
        <taxon>Actinomycetota</taxon>
        <taxon>Actinomycetes</taxon>
        <taxon>Micrococcales</taxon>
        <taxon>Microbacteriaceae</taxon>
        <taxon>Microbacterium</taxon>
    </lineage>
</organism>
<evidence type="ECO:0000313" key="3">
    <source>
        <dbReference type="Proteomes" id="UP001589643"/>
    </source>
</evidence>
<reference evidence="2 3" key="1">
    <citation type="submission" date="2024-08" db="EMBL/GenBank/DDBJ databases">
        <title>Heavy metals resistant antinobacteria isolated from wastewater.</title>
        <authorList>
            <person name="Roman Ponce B."/>
            <person name="Blanco Mercado M.A."/>
            <person name="Avila Aldana I.N."/>
            <person name="Morales Arrieta S."/>
        </authorList>
    </citation>
    <scope>NUCLEOTIDE SEQUENCE [LARGE SCALE GENOMIC DNA]</scope>
    <source>
        <strain evidence="3">sma-1</strain>
    </source>
</reference>
<dbReference type="EMBL" id="JBHLHV010000001">
    <property type="protein sequence ID" value="MFB8891725.1"/>
    <property type="molecule type" value="Genomic_DNA"/>
</dbReference>
<dbReference type="RefSeq" id="WP_378716503.1">
    <property type="nucleotide sequence ID" value="NZ_JBHLHV010000001.1"/>
</dbReference>
<dbReference type="SUPFAM" id="SSF51905">
    <property type="entry name" value="FAD/NAD(P)-binding domain"/>
    <property type="match status" value="1"/>
</dbReference>
<dbReference type="InterPro" id="IPR052189">
    <property type="entry name" value="L-asp_N-monooxygenase_NS-form"/>
</dbReference>
<evidence type="ECO:0000259" key="1">
    <source>
        <dbReference type="Pfam" id="PF13454"/>
    </source>
</evidence>
<dbReference type="PANTHER" id="PTHR40254:SF1">
    <property type="entry name" value="BLR0577 PROTEIN"/>
    <property type="match status" value="1"/>
</dbReference>
<sequence length="629" mass="67706">MSVHRLVFVGAGPRAIMLLERIVARFDAAAGTADARTVGAPRLHVELIDPHPPGAGRIWRRAQSPLLKLNSMARDVTVFTDDSCAIDGPIRPGPSLIEWAELWRSGELAATGRGIEIDDEVAAAEARGLRGDSFPTRRLHSYYLEWFSRRTIAEAPAGVTVRWRRDTVVRVSEANRVTLANGLELDADAVVFAVGHNGREPDAATAQLADAARRAGLQYVPPAFTADADLSHLGAGEDVIVRGMGLAAVDLIVLLTQGRGGRFLEEGDELRYVPSGSEPRLHLGSRRGVPYRSKVSSTLRGEAPQREVLTPTAIEALLARPGEVDFEADVWPLIAGELLHGHYRELFTGQPDRVVGDWASFRAVLHSHAWDDPALLDAIAAAVPDPLDRFDVASLDRPFADATFEGRDDAHGRVREHIVTDLHLRTAPERSAAQGVFLAALLSFLALAEIPAERWNEHSRTVSLPVRWHTFFSYVASGPPPHRLRELLALADAGVVRFLGPGVDVRVEPGRGFVASSRRVPGETVARSLVDAWLPGPGAAASDNPVLRALAERQGSALRVLTDADGRVLERDGVPAASVFALGPFTSLPEGGAFTRPNSNALSIRQTDRTAGAIVATVLGATVPLVRLP</sequence>
<proteinExistence type="predicted"/>
<dbReference type="InterPro" id="IPR038732">
    <property type="entry name" value="HpyO/CreE_NAD-binding"/>
</dbReference>
<dbReference type="Pfam" id="PF13454">
    <property type="entry name" value="NAD_binding_9"/>
    <property type="match status" value="1"/>
</dbReference>
<evidence type="ECO:0000313" key="2">
    <source>
        <dbReference type="EMBL" id="MFB8891725.1"/>
    </source>
</evidence>
<protein>
    <submittedName>
        <fullName evidence="2">FAD/NAD(P)-binding protein</fullName>
    </submittedName>
</protein>
<dbReference type="PANTHER" id="PTHR40254">
    <property type="entry name" value="BLR0577 PROTEIN"/>
    <property type="match status" value="1"/>
</dbReference>
<accession>A0ABV5EP57</accession>
<dbReference type="InterPro" id="IPR036188">
    <property type="entry name" value="FAD/NAD-bd_sf"/>
</dbReference>
<dbReference type="Gene3D" id="3.50.50.60">
    <property type="entry name" value="FAD/NAD(P)-binding domain"/>
    <property type="match status" value="1"/>
</dbReference>
<keyword evidence="3" id="KW-1185">Reference proteome</keyword>
<feature type="domain" description="FAD-dependent urate hydroxylase HpyO/Asp monooxygenase CreE-like FAD/NAD(P)-binding" evidence="1">
    <location>
        <begin position="7"/>
        <end position="196"/>
    </location>
</feature>
<dbReference type="Proteomes" id="UP001589643">
    <property type="component" value="Unassembled WGS sequence"/>
</dbReference>